<gene>
    <name evidence="2" type="ORF">BDU57DRAFT_595294</name>
</gene>
<keyword evidence="1" id="KW-0732">Signal</keyword>
<name>A0A6A5QM47_AMPQU</name>
<proteinExistence type="predicted"/>
<sequence>MKLTAPTVLLLGSLAHTGMGSHVFSHFFDDDFNTLGGNKSFDVGNSKCFNLTGATSVYFTQGALYILDKAKGPYYLHGFNDEDCQSPQDARDKFTDVDIANKLHHPYKIRNATRAASFMWNLQ</sequence>
<organism evidence="2 3">
    <name type="scientific">Ampelomyces quisqualis</name>
    <name type="common">Powdery mildew agent</name>
    <dbReference type="NCBI Taxonomy" id="50730"/>
    <lineage>
        <taxon>Eukaryota</taxon>
        <taxon>Fungi</taxon>
        <taxon>Dikarya</taxon>
        <taxon>Ascomycota</taxon>
        <taxon>Pezizomycotina</taxon>
        <taxon>Dothideomycetes</taxon>
        <taxon>Pleosporomycetidae</taxon>
        <taxon>Pleosporales</taxon>
        <taxon>Pleosporineae</taxon>
        <taxon>Phaeosphaeriaceae</taxon>
        <taxon>Ampelomyces</taxon>
    </lineage>
</organism>
<evidence type="ECO:0000313" key="2">
    <source>
        <dbReference type="EMBL" id="KAF1916685.1"/>
    </source>
</evidence>
<protein>
    <submittedName>
        <fullName evidence="2">Uncharacterized protein</fullName>
    </submittedName>
</protein>
<reference evidence="2" key="1">
    <citation type="journal article" date="2020" name="Stud. Mycol.">
        <title>101 Dothideomycetes genomes: a test case for predicting lifestyles and emergence of pathogens.</title>
        <authorList>
            <person name="Haridas S."/>
            <person name="Albert R."/>
            <person name="Binder M."/>
            <person name="Bloem J."/>
            <person name="Labutti K."/>
            <person name="Salamov A."/>
            <person name="Andreopoulos B."/>
            <person name="Baker S."/>
            <person name="Barry K."/>
            <person name="Bills G."/>
            <person name="Bluhm B."/>
            <person name="Cannon C."/>
            <person name="Castanera R."/>
            <person name="Culley D."/>
            <person name="Daum C."/>
            <person name="Ezra D."/>
            <person name="Gonzalez J."/>
            <person name="Henrissat B."/>
            <person name="Kuo A."/>
            <person name="Liang C."/>
            <person name="Lipzen A."/>
            <person name="Lutzoni F."/>
            <person name="Magnuson J."/>
            <person name="Mondo S."/>
            <person name="Nolan M."/>
            <person name="Ohm R."/>
            <person name="Pangilinan J."/>
            <person name="Park H.-J."/>
            <person name="Ramirez L."/>
            <person name="Alfaro M."/>
            <person name="Sun H."/>
            <person name="Tritt A."/>
            <person name="Yoshinaga Y."/>
            <person name="Zwiers L.-H."/>
            <person name="Turgeon B."/>
            <person name="Goodwin S."/>
            <person name="Spatafora J."/>
            <person name="Crous P."/>
            <person name="Grigoriev I."/>
        </authorList>
    </citation>
    <scope>NUCLEOTIDE SEQUENCE</scope>
    <source>
        <strain evidence="2">HMLAC05119</strain>
    </source>
</reference>
<accession>A0A6A5QM47</accession>
<feature type="chain" id="PRO_5025657320" evidence="1">
    <location>
        <begin position="21"/>
        <end position="123"/>
    </location>
</feature>
<evidence type="ECO:0000256" key="1">
    <source>
        <dbReference type="SAM" id="SignalP"/>
    </source>
</evidence>
<evidence type="ECO:0000313" key="3">
    <source>
        <dbReference type="Proteomes" id="UP000800096"/>
    </source>
</evidence>
<dbReference type="Proteomes" id="UP000800096">
    <property type="component" value="Unassembled WGS sequence"/>
</dbReference>
<dbReference type="AlphaFoldDB" id="A0A6A5QM47"/>
<dbReference type="EMBL" id="ML979135">
    <property type="protein sequence ID" value="KAF1916685.1"/>
    <property type="molecule type" value="Genomic_DNA"/>
</dbReference>
<feature type="signal peptide" evidence="1">
    <location>
        <begin position="1"/>
        <end position="20"/>
    </location>
</feature>
<keyword evidence="3" id="KW-1185">Reference proteome</keyword>